<dbReference type="OrthoDB" id="290448at2"/>
<protein>
    <submittedName>
        <fullName evidence="2">Uncharacterized protein</fullName>
    </submittedName>
</protein>
<dbReference type="Proteomes" id="UP000317171">
    <property type="component" value="Chromosome"/>
</dbReference>
<feature type="transmembrane region" description="Helical" evidence="1">
    <location>
        <begin position="77"/>
        <end position="93"/>
    </location>
</feature>
<evidence type="ECO:0000256" key="1">
    <source>
        <dbReference type="SAM" id="Phobius"/>
    </source>
</evidence>
<evidence type="ECO:0000313" key="2">
    <source>
        <dbReference type="EMBL" id="QDT43328.1"/>
    </source>
</evidence>
<dbReference type="AlphaFoldDB" id="A0A517RHI0"/>
<proteinExistence type="predicted"/>
<name>A0A517RHI0_9PLAN</name>
<sequence>MSENLFIETDTVKYQNRYSQTVTLLSLFAIAVLLPYFCFTLFTFFFRGVQVNELPYLLLMMITFLFSPYAIGMQWEALLFTWALLAAIVFFWPEQFKGKAWCVGLVLFFHALVGGVLIYLRIS</sequence>
<feature type="transmembrane region" description="Helical" evidence="1">
    <location>
        <begin position="24"/>
        <end position="46"/>
    </location>
</feature>
<gene>
    <name evidence="2" type="ORF">Pan241w_34280</name>
</gene>
<dbReference type="EMBL" id="CP036269">
    <property type="protein sequence ID" value="QDT43328.1"/>
    <property type="molecule type" value="Genomic_DNA"/>
</dbReference>
<dbReference type="KEGG" id="gaz:Pan241w_34280"/>
<accession>A0A517RHI0</accession>
<feature type="transmembrane region" description="Helical" evidence="1">
    <location>
        <begin position="100"/>
        <end position="122"/>
    </location>
</feature>
<evidence type="ECO:0000313" key="3">
    <source>
        <dbReference type="Proteomes" id="UP000317171"/>
    </source>
</evidence>
<keyword evidence="1" id="KW-0812">Transmembrane</keyword>
<organism evidence="2 3">
    <name type="scientific">Gimesia alba</name>
    <dbReference type="NCBI Taxonomy" id="2527973"/>
    <lineage>
        <taxon>Bacteria</taxon>
        <taxon>Pseudomonadati</taxon>
        <taxon>Planctomycetota</taxon>
        <taxon>Planctomycetia</taxon>
        <taxon>Planctomycetales</taxon>
        <taxon>Planctomycetaceae</taxon>
        <taxon>Gimesia</taxon>
    </lineage>
</organism>
<keyword evidence="1" id="KW-0472">Membrane</keyword>
<dbReference type="RefSeq" id="WP_145217920.1">
    <property type="nucleotide sequence ID" value="NZ_CP036269.1"/>
</dbReference>
<keyword evidence="1" id="KW-1133">Transmembrane helix</keyword>
<keyword evidence="3" id="KW-1185">Reference proteome</keyword>
<reference evidence="2 3" key="1">
    <citation type="submission" date="2019-02" db="EMBL/GenBank/DDBJ databases">
        <title>Deep-cultivation of Planctomycetes and their phenomic and genomic characterization uncovers novel biology.</title>
        <authorList>
            <person name="Wiegand S."/>
            <person name="Jogler M."/>
            <person name="Boedeker C."/>
            <person name="Pinto D."/>
            <person name="Vollmers J."/>
            <person name="Rivas-Marin E."/>
            <person name="Kohn T."/>
            <person name="Peeters S.H."/>
            <person name="Heuer A."/>
            <person name="Rast P."/>
            <person name="Oberbeckmann S."/>
            <person name="Bunk B."/>
            <person name="Jeske O."/>
            <person name="Meyerdierks A."/>
            <person name="Storesund J.E."/>
            <person name="Kallscheuer N."/>
            <person name="Luecker S."/>
            <person name="Lage O.M."/>
            <person name="Pohl T."/>
            <person name="Merkel B.J."/>
            <person name="Hornburger P."/>
            <person name="Mueller R.-W."/>
            <person name="Bruemmer F."/>
            <person name="Labrenz M."/>
            <person name="Spormann A.M."/>
            <person name="Op den Camp H."/>
            <person name="Overmann J."/>
            <person name="Amann R."/>
            <person name="Jetten M.S.M."/>
            <person name="Mascher T."/>
            <person name="Medema M.H."/>
            <person name="Devos D.P."/>
            <person name="Kaster A.-K."/>
            <person name="Ovreas L."/>
            <person name="Rohde M."/>
            <person name="Galperin M.Y."/>
            <person name="Jogler C."/>
        </authorList>
    </citation>
    <scope>NUCLEOTIDE SEQUENCE [LARGE SCALE GENOMIC DNA]</scope>
    <source>
        <strain evidence="2 3">Pan241w</strain>
    </source>
</reference>